<evidence type="ECO:0000256" key="2">
    <source>
        <dbReference type="ARBA" id="ARBA00009864"/>
    </source>
</evidence>
<dbReference type="GO" id="GO:0005739">
    <property type="term" value="C:mitochondrion"/>
    <property type="evidence" value="ECO:0007669"/>
    <property type="project" value="InterPro"/>
</dbReference>
<protein>
    <recommendedName>
        <fullName evidence="6">Small ribosomal subunit protein mS23</fullName>
    </recommendedName>
</protein>
<evidence type="ECO:0000259" key="7">
    <source>
        <dbReference type="Pfam" id="PF10484"/>
    </source>
</evidence>
<dbReference type="GO" id="GO:0006412">
    <property type="term" value="P:translation"/>
    <property type="evidence" value="ECO:0007669"/>
    <property type="project" value="InterPro"/>
</dbReference>
<feature type="domain" description="Small ribosomal subunit protein mS23 conserved" evidence="7">
    <location>
        <begin position="2"/>
        <end position="126"/>
    </location>
</feature>
<keyword evidence="3 8" id="KW-0689">Ribosomal protein</keyword>
<organism evidence="8">
    <name type="scientific">Diabrotica virgifera virgifera</name>
    <name type="common">western corn rootworm</name>
    <dbReference type="NCBI Taxonomy" id="50390"/>
    <lineage>
        <taxon>Eukaryota</taxon>
        <taxon>Metazoa</taxon>
        <taxon>Ecdysozoa</taxon>
        <taxon>Arthropoda</taxon>
        <taxon>Hexapoda</taxon>
        <taxon>Insecta</taxon>
        <taxon>Pterygota</taxon>
        <taxon>Neoptera</taxon>
        <taxon>Endopterygota</taxon>
        <taxon>Coleoptera</taxon>
        <taxon>Polyphaga</taxon>
        <taxon>Cucujiformia</taxon>
        <taxon>Chrysomeloidea</taxon>
        <taxon>Chrysomelidae</taxon>
        <taxon>Galerucinae</taxon>
        <taxon>Diabroticina</taxon>
        <taxon>Diabroticites</taxon>
        <taxon>Diabrotica</taxon>
    </lineage>
</organism>
<comment type="subcellular location">
    <subcellularLocation>
        <location evidence="1">Mitochondrion</location>
    </subcellularLocation>
</comment>
<dbReference type="GO" id="GO:0005840">
    <property type="term" value="C:ribosome"/>
    <property type="evidence" value="ECO:0007669"/>
    <property type="project" value="UniProtKB-KW"/>
</dbReference>
<dbReference type="InParanoid" id="A0A6P7FLE8"/>
<sequence length="168" mass="19872">MAGSRLEKIGTIYTRTTGLIRSGALRWEDRPIWYDIYEAFPPKEEPRFDKPVPNIKLKTIFYKEDKIRAIFHRNNKQLGTTNLYNNNYKSLTQKFVDIYQNLEAHAEDSATEEQLYKEAIEVLRRDKEVKKVDEEEPISLSLAFKEARLEQNKKQEKSKLDIANIFKE</sequence>
<name>A0A6P7FLE8_DIAVI</name>
<keyword evidence="5" id="KW-0687">Ribonucleoprotein</keyword>
<keyword evidence="4" id="KW-0496">Mitochondrion</keyword>
<dbReference type="InterPro" id="IPR023611">
    <property type="entry name" value="mS23_dom_met"/>
</dbReference>
<evidence type="ECO:0000313" key="8">
    <source>
        <dbReference type="RefSeq" id="XP_028133793.1"/>
    </source>
</evidence>
<dbReference type="Pfam" id="PF10484">
    <property type="entry name" value="MRP-S23"/>
    <property type="match status" value="1"/>
</dbReference>
<reference evidence="8" key="1">
    <citation type="submission" date="2025-08" db="UniProtKB">
        <authorList>
            <consortium name="RefSeq"/>
        </authorList>
    </citation>
    <scope>IDENTIFICATION</scope>
    <source>
        <tissue evidence="8">Whole insect</tissue>
    </source>
</reference>
<dbReference type="InterPro" id="IPR059242">
    <property type="entry name" value="mS23_dom"/>
</dbReference>
<dbReference type="FunCoup" id="A0A6P7FLE8">
    <property type="interactions" value="426"/>
</dbReference>
<proteinExistence type="inferred from homology"/>
<evidence type="ECO:0000256" key="5">
    <source>
        <dbReference type="ARBA" id="ARBA00023274"/>
    </source>
</evidence>
<dbReference type="AlphaFoldDB" id="A0A6P7FLE8"/>
<evidence type="ECO:0000256" key="4">
    <source>
        <dbReference type="ARBA" id="ARBA00023128"/>
    </source>
</evidence>
<dbReference type="PANTHER" id="PTHR15925:SF2">
    <property type="entry name" value="SMALL RIBOSOMAL SUBUNIT PROTEIN MS23"/>
    <property type="match status" value="1"/>
</dbReference>
<dbReference type="KEGG" id="dvv:114328990"/>
<dbReference type="RefSeq" id="XP_028133793.1">
    <property type="nucleotide sequence ID" value="XM_028277992.1"/>
</dbReference>
<evidence type="ECO:0000256" key="1">
    <source>
        <dbReference type="ARBA" id="ARBA00004173"/>
    </source>
</evidence>
<dbReference type="OrthoDB" id="10012356at2759"/>
<dbReference type="InterPro" id="IPR019520">
    <property type="entry name" value="Ribosomal_mS23_met"/>
</dbReference>
<gene>
    <name evidence="8" type="primary">LOC114328990</name>
</gene>
<comment type="similarity">
    <text evidence="2">Belongs to the mitochondrion-specific ribosomal protein mS23 family.</text>
</comment>
<dbReference type="CDD" id="cd23701">
    <property type="entry name" value="At1g26750"/>
    <property type="match status" value="1"/>
</dbReference>
<dbReference type="GO" id="GO:0003735">
    <property type="term" value="F:structural constituent of ribosome"/>
    <property type="evidence" value="ECO:0007669"/>
    <property type="project" value="InterPro"/>
</dbReference>
<evidence type="ECO:0000256" key="3">
    <source>
        <dbReference type="ARBA" id="ARBA00022980"/>
    </source>
</evidence>
<dbReference type="PANTHER" id="PTHR15925">
    <property type="entry name" value="MITOCHONDRIAL RIBOSOMAL PROTEIN S23"/>
    <property type="match status" value="1"/>
</dbReference>
<accession>A0A6P7FLE8</accession>
<evidence type="ECO:0000256" key="6">
    <source>
        <dbReference type="ARBA" id="ARBA00035137"/>
    </source>
</evidence>